<dbReference type="AlphaFoldDB" id="A0A8J6HNG1"/>
<name>A0A8J6HNG1_TENMO</name>
<gene>
    <name evidence="2" type="ORF">GEV33_000856</name>
</gene>
<accession>A0A8J6HNG1</accession>
<dbReference type="EMBL" id="JABDTM020005398">
    <property type="protein sequence ID" value="KAH0821935.1"/>
    <property type="molecule type" value="Genomic_DNA"/>
</dbReference>
<evidence type="ECO:0000256" key="1">
    <source>
        <dbReference type="SAM" id="MobiDB-lite"/>
    </source>
</evidence>
<evidence type="ECO:0000313" key="2">
    <source>
        <dbReference type="EMBL" id="KAH0821935.1"/>
    </source>
</evidence>
<sequence length="108" mass="11134">MYFLSTFSAVTSSSNASFSCAGGLLVATSRGAPSIASPPSLWSGRSSDDHLFSGERVAGGSLEDDSVVAEKDGAFGWEQRRTSQQTGTATDGTALFSSVGEKVHAQPL</sequence>
<feature type="region of interest" description="Disordered" evidence="1">
    <location>
        <begin position="75"/>
        <end position="108"/>
    </location>
</feature>
<protein>
    <submittedName>
        <fullName evidence="2">Uncharacterized protein</fullName>
    </submittedName>
</protein>
<reference evidence="2" key="2">
    <citation type="submission" date="2021-08" db="EMBL/GenBank/DDBJ databases">
        <authorList>
            <person name="Eriksson T."/>
        </authorList>
    </citation>
    <scope>NUCLEOTIDE SEQUENCE</scope>
    <source>
        <strain evidence="2">Stoneville</strain>
        <tissue evidence="2">Whole head</tissue>
    </source>
</reference>
<comment type="caution">
    <text evidence="2">The sequence shown here is derived from an EMBL/GenBank/DDBJ whole genome shotgun (WGS) entry which is preliminary data.</text>
</comment>
<reference evidence="2" key="1">
    <citation type="journal article" date="2020" name="J Insects Food Feed">
        <title>The yellow mealworm (Tenebrio molitor) genome: a resource for the emerging insects as food and feed industry.</title>
        <authorList>
            <person name="Eriksson T."/>
            <person name="Andere A."/>
            <person name="Kelstrup H."/>
            <person name="Emery V."/>
            <person name="Picard C."/>
        </authorList>
    </citation>
    <scope>NUCLEOTIDE SEQUENCE</scope>
    <source>
        <strain evidence="2">Stoneville</strain>
        <tissue evidence="2">Whole head</tissue>
    </source>
</reference>
<organism evidence="2 3">
    <name type="scientific">Tenebrio molitor</name>
    <name type="common">Yellow mealworm beetle</name>
    <dbReference type="NCBI Taxonomy" id="7067"/>
    <lineage>
        <taxon>Eukaryota</taxon>
        <taxon>Metazoa</taxon>
        <taxon>Ecdysozoa</taxon>
        <taxon>Arthropoda</taxon>
        <taxon>Hexapoda</taxon>
        <taxon>Insecta</taxon>
        <taxon>Pterygota</taxon>
        <taxon>Neoptera</taxon>
        <taxon>Endopterygota</taxon>
        <taxon>Coleoptera</taxon>
        <taxon>Polyphaga</taxon>
        <taxon>Cucujiformia</taxon>
        <taxon>Tenebrionidae</taxon>
        <taxon>Tenebrio</taxon>
    </lineage>
</organism>
<keyword evidence="3" id="KW-1185">Reference proteome</keyword>
<feature type="compositionally biased region" description="Polar residues" evidence="1">
    <location>
        <begin position="82"/>
        <end position="91"/>
    </location>
</feature>
<proteinExistence type="predicted"/>
<evidence type="ECO:0000313" key="3">
    <source>
        <dbReference type="Proteomes" id="UP000719412"/>
    </source>
</evidence>
<dbReference type="Proteomes" id="UP000719412">
    <property type="component" value="Unassembled WGS sequence"/>
</dbReference>